<dbReference type="FunFam" id="2.60.40.60:FF:000274">
    <property type="entry name" value="neural-cadherin isoform X9"/>
    <property type="match status" value="1"/>
</dbReference>
<dbReference type="CDD" id="cd11304">
    <property type="entry name" value="Cadherin_repeat"/>
    <property type="match status" value="4"/>
</dbReference>
<dbReference type="Proteomes" id="UP000288716">
    <property type="component" value="Unassembled WGS sequence"/>
</dbReference>
<dbReference type="STRING" id="299467.A0A443S2Z3"/>
<protein>
    <submittedName>
        <fullName evidence="10">Pt1-cadherin-like protein</fullName>
    </submittedName>
</protein>
<keyword evidence="7" id="KW-0472">Membrane</keyword>
<evidence type="ECO:0000256" key="1">
    <source>
        <dbReference type="ARBA" id="ARBA00004370"/>
    </source>
</evidence>
<accession>A0A443S2Z3</accession>
<dbReference type="PANTHER" id="PTHR24025">
    <property type="entry name" value="DESMOGLEIN FAMILY MEMBER"/>
    <property type="match status" value="1"/>
</dbReference>
<feature type="domain" description="Cadherin" evidence="9">
    <location>
        <begin position="1"/>
        <end position="66"/>
    </location>
</feature>
<dbReference type="PROSITE" id="PS00232">
    <property type="entry name" value="CADHERIN_1"/>
    <property type="match status" value="1"/>
</dbReference>
<dbReference type="EMBL" id="NCKV01010405">
    <property type="protein sequence ID" value="RWS21902.1"/>
    <property type="molecule type" value="Genomic_DNA"/>
</dbReference>
<feature type="non-terminal residue" evidence="10">
    <location>
        <position position="409"/>
    </location>
</feature>
<dbReference type="PANTHER" id="PTHR24025:SF31">
    <property type="entry name" value="NEURAL-CADHERIN"/>
    <property type="match status" value="1"/>
</dbReference>
<sequence>MFHIDERTGMIRLINGSIHLTKHKYELNVTAKDDGSCCKNGTQTIHTITALVVVFIRDSNENKPIFNDWTRFAIDEITGEIKTNKVFDRGGDDGQIVSLTVKAVDTGAPPLEGSINKNIKQDTVIETNILHVSAFDMITYNLTTSGDLSDLEYFVINPLTKGQFHLIVVAMDNGVHQQSSYAGVFINAIEKTNNPPVWEQPVYGLISIKENIEVGRRVISIKASSGIPDDAAVFYTLIIGSTEQTNLRDTFYLSRTTDNVETYADIYVNYPLDYESTQQFNLTVRVENNGIQKLAAEATVFIIVEDVNDETSIFDNKEHATVLEGMPPATFVTKVEAVDQDGTYPNNKSFTIEVKPYDGAPSSRPKTNVTEMNSVTRNFTIEIGDKNDNYPHFDYSLYEAEVNEDVDIH</sequence>
<dbReference type="InterPro" id="IPR015919">
    <property type="entry name" value="Cadherin-like_sf"/>
</dbReference>
<evidence type="ECO:0000256" key="6">
    <source>
        <dbReference type="ARBA" id="ARBA00022989"/>
    </source>
</evidence>
<feature type="domain" description="Cadherin" evidence="9">
    <location>
        <begin position="206"/>
        <end position="314"/>
    </location>
</feature>
<dbReference type="GO" id="GO:0005509">
    <property type="term" value="F:calcium ion binding"/>
    <property type="evidence" value="ECO:0007669"/>
    <property type="project" value="UniProtKB-UniRule"/>
</dbReference>
<dbReference type="InterPro" id="IPR020894">
    <property type="entry name" value="Cadherin_CS"/>
</dbReference>
<keyword evidence="5" id="KW-0130">Cell adhesion</keyword>
<reference evidence="10 11" key="1">
    <citation type="journal article" date="2018" name="Gigascience">
        <title>Genomes of trombidid mites reveal novel predicted allergens and laterally-transferred genes associated with secondary metabolism.</title>
        <authorList>
            <person name="Dong X."/>
            <person name="Chaisiri K."/>
            <person name="Xia D."/>
            <person name="Armstrong S.D."/>
            <person name="Fang Y."/>
            <person name="Donnelly M.J."/>
            <person name="Kadowaki T."/>
            <person name="McGarry J.W."/>
            <person name="Darby A.C."/>
            <person name="Makepeace B.L."/>
        </authorList>
    </citation>
    <scope>NUCLEOTIDE SEQUENCE [LARGE SCALE GENOMIC DNA]</scope>
    <source>
        <strain evidence="10">UoL-UT</strain>
    </source>
</reference>
<dbReference type="GO" id="GO:0005886">
    <property type="term" value="C:plasma membrane"/>
    <property type="evidence" value="ECO:0007669"/>
    <property type="project" value="InterPro"/>
</dbReference>
<proteinExistence type="predicted"/>
<keyword evidence="2" id="KW-0812">Transmembrane</keyword>
<evidence type="ECO:0000256" key="3">
    <source>
        <dbReference type="ARBA" id="ARBA00022737"/>
    </source>
</evidence>
<feature type="domain" description="Cadherin" evidence="9">
    <location>
        <begin position="94"/>
        <end position="198"/>
    </location>
</feature>
<keyword evidence="11" id="KW-1185">Reference proteome</keyword>
<evidence type="ECO:0000256" key="8">
    <source>
        <dbReference type="PROSITE-ProRule" id="PRU00043"/>
    </source>
</evidence>
<dbReference type="VEuPathDB" id="VectorBase:LDEU010138"/>
<dbReference type="GO" id="GO:0005911">
    <property type="term" value="C:cell-cell junction"/>
    <property type="evidence" value="ECO:0007669"/>
    <property type="project" value="TreeGrafter"/>
</dbReference>
<evidence type="ECO:0000313" key="10">
    <source>
        <dbReference type="EMBL" id="RWS21902.1"/>
    </source>
</evidence>
<dbReference type="OrthoDB" id="6252479at2759"/>
<dbReference type="PROSITE" id="PS50268">
    <property type="entry name" value="CADHERIN_2"/>
    <property type="match status" value="3"/>
</dbReference>
<keyword evidence="4 8" id="KW-0106">Calcium</keyword>
<dbReference type="SMART" id="SM00112">
    <property type="entry name" value="CA"/>
    <property type="match status" value="3"/>
</dbReference>
<comment type="subcellular location">
    <subcellularLocation>
        <location evidence="1">Membrane</location>
    </subcellularLocation>
</comment>
<evidence type="ECO:0000256" key="4">
    <source>
        <dbReference type="ARBA" id="ARBA00022837"/>
    </source>
</evidence>
<evidence type="ECO:0000256" key="2">
    <source>
        <dbReference type="ARBA" id="ARBA00022692"/>
    </source>
</evidence>
<organism evidence="10 11">
    <name type="scientific">Leptotrombidium deliense</name>
    <dbReference type="NCBI Taxonomy" id="299467"/>
    <lineage>
        <taxon>Eukaryota</taxon>
        <taxon>Metazoa</taxon>
        <taxon>Ecdysozoa</taxon>
        <taxon>Arthropoda</taxon>
        <taxon>Chelicerata</taxon>
        <taxon>Arachnida</taxon>
        <taxon>Acari</taxon>
        <taxon>Acariformes</taxon>
        <taxon>Trombidiformes</taxon>
        <taxon>Prostigmata</taxon>
        <taxon>Anystina</taxon>
        <taxon>Parasitengona</taxon>
        <taxon>Trombiculoidea</taxon>
        <taxon>Trombiculidae</taxon>
        <taxon>Leptotrombidium</taxon>
    </lineage>
</organism>
<dbReference type="SUPFAM" id="SSF49313">
    <property type="entry name" value="Cadherin-like"/>
    <property type="match status" value="4"/>
</dbReference>
<dbReference type="Gene3D" id="2.60.40.60">
    <property type="entry name" value="Cadherins"/>
    <property type="match status" value="3"/>
</dbReference>
<keyword evidence="6" id="KW-1133">Transmembrane helix</keyword>
<dbReference type="InterPro" id="IPR002126">
    <property type="entry name" value="Cadherin-like_dom"/>
</dbReference>
<dbReference type="Pfam" id="PF00028">
    <property type="entry name" value="Cadherin"/>
    <property type="match status" value="1"/>
</dbReference>
<name>A0A443S2Z3_9ACAR</name>
<evidence type="ECO:0000259" key="9">
    <source>
        <dbReference type="PROSITE" id="PS50268"/>
    </source>
</evidence>
<keyword evidence="3" id="KW-0677">Repeat</keyword>
<dbReference type="AlphaFoldDB" id="A0A443S2Z3"/>
<dbReference type="InterPro" id="IPR050971">
    <property type="entry name" value="Cadherin-domain_protein"/>
</dbReference>
<dbReference type="PRINTS" id="PR00205">
    <property type="entry name" value="CADHERIN"/>
</dbReference>
<dbReference type="GO" id="GO:0007156">
    <property type="term" value="P:homophilic cell adhesion via plasma membrane adhesion molecules"/>
    <property type="evidence" value="ECO:0007669"/>
    <property type="project" value="InterPro"/>
</dbReference>
<evidence type="ECO:0000313" key="11">
    <source>
        <dbReference type="Proteomes" id="UP000288716"/>
    </source>
</evidence>
<comment type="caution">
    <text evidence="10">The sequence shown here is derived from an EMBL/GenBank/DDBJ whole genome shotgun (WGS) entry which is preliminary data.</text>
</comment>
<evidence type="ECO:0000256" key="7">
    <source>
        <dbReference type="ARBA" id="ARBA00023136"/>
    </source>
</evidence>
<evidence type="ECO:0000256" key="5">
    <source>
        <dbReference type="ARBA" id="ARBA00022889"/>
    </source>
</evidence>
<gene>
    <name evidence="10" type="ORF">B4U80_10062</name>
</gene>